<comment type="caution">
    <text evidence="1">The sequence shown here is derived from an EMBL/GenBank/DDBJ whole genome shotgun (WGS) entry which is preliminary data.</text>
</comment>
<dbReference type="EMBL" id="RJLN01000118">
    <property type="protein sequence ID" value="RNL89004.1"/>
    <property type="molecule type" value="Genomic_DNA"/>
</dbReference>
<reference evidence="1 2" key="1">
    <citation type="submission" date="2018-11" db="EMBL/GenBank/DDBJ databases">
        <title>Micromonospora sp. PPF5-17, a new actinomycetes isolated from a hot spring soil.</title>
        <authorList>
            <person name="Thawai C."/>
        </authorList>
    </citation>
    <scope>NUCLEOTIDE SEQUENCE [LARGE SCALE GENOMIC DNA]</scope>
    <source>
        <strain evidence="1 2">PPF5-17</strain>
    </source>
</reference>
<accession>A0ABX9WBH3</accession>
<proteinExistence type="predicted"/>
<organism evidence="1 2">
    <name type="scientific">Micromonospora solifontis</name>
    <dbReference type="NCBI Taxonomy" id="2487138"/>
    <lineage>
        <taxon>Bacteria</taxon>
        <taxon>Bacillati</taxon>
        <taxon>Actinomycetota</taxon>
        <taxon>Actinomycetes</taxon>
        <taxon>Micromonosporales</taxon>
        <taxon>Micromonosporaceae</taxon>
        <taxon>Micromonospora</taxon>
    </lineage>
</organism>
<sequence>MSCQPATPLRRTIWSRYVDQRHFVVAATLSDLRGPVRGVVTLDRWLDWSGDSTYDLDDAGDLQLMYQTMLNQANSVDDLRRWLHGPTLRRLWPSLWLPARLRALWQARFPELSMPPQTLAG</sequence>
<evidence type="ECO:0000313" key="2">
    <source>
        <dbReference type="Proteomes" id="UP000280698"/>
    </source>
</evidence>
<protein>
    <submittedName>
        <fullName evidence="1">Uncharacterized protein</fullName>
    </submittedName>
</protein>
<evidence type="ECO:0000313" key="1">
    <source>
        <dbReference type="EMBL" id="RNL89004.1"/>
    </source>
</evidence>
<keyword evidence="2" id="KW-1185">Reference proteome</keyword>
<gene>
    <name evidence="1" type="ORF">EFE23_25425</name>
</gene>
<dbReference type="Proteomes" id="UP000280698">
    <property type="component" value="Unassembled WGS sequence"/>
</dbReference>
<name>A0ABX9WBH3_9ACTN</name>